<dbReference type="Proteomes" id="UP000633731">
    <property type="component" value="Unassembled WGS sequence"/>
</dbReference>
<comment type="caution">
    <text evidence="1">The sequence shown here is derived from an EMBL/GenBank/DDBJ whole genome shotgun (WGS) entry which is preliminary data.</text>
</comment>
<gene>
    <name evidence="1" type="ORF">JJL49_20440</name>
</gene>
<proteinExistence type="predicted"/>
<evidence type="ECO:0000313" key="1">
    <source>
        <dbReference type="EMBL" id="MBK4727603.1"/>
    </source>
</evidence>
<evidence type="ECO:0000313" key="2">
    <source>
        <dbReference type="Proteomes" id="UP000633731"/>
    </source>
</evidence>
<name>A0ACC5RTD8_ENTAG</name>
<protein>
    <submittedName>
        <fullName evidence="1">Uncharacterized protein</fullName>
    </submittedName>
</protein>
<dbReference type="EMBL" id="JAEOXF010000016">
    <property type="protein sequence ID" value="MBK4727603.1"/>
    <property type="molecule type" value="Genomic_DNA"/>
</dbReference>
<organism evidence="1 2">
    <name type="scientific">Enterobacter agglomerans</name>
    <name type="common">Erwinia herbicola</name>
    <name type="synonym">Pantoea agglomerans</name>
    <dbReference type="NCBI Taxonomy" id="549"/>
    <lineage>
        <taxon>Bacteria</taxon>
        <taxon>Pseudomonadati</taxon>
        <taxon>Pseudomonadota</taxon>
        <taxon>Gammaproteobacteria</taxon>
        <taxon>Enterobacterales</taxon>
        <taxon>Erwiniaceae</taxon>
        <taxon>Pantoea</taxon>
        <taxon>Pantoea agglomerans group</taxon>
    </lineage>
</organism>
<sequence>MDERNIAQLTSVRFYAVSGAISARGGYAIGTTDFIVDGHRIVQEGDSVFYPDVTEASVLNDHSTGIELGDKCLTAACTGTMLSNGDELIRAGQKRMALFSYSNNSVSCGYIDSEEEYQALLEKGLIHE</sequence>
<keyword evidence="2" id="KW-1185">Reference proteome</keyword>
<accession>A0ACC5RTD8</accession>
<reference evidence="1" key="1">
    <citation type="submission" date="2021-01" db="EMBL/GenBank/DDBJ databases">
        <title>Draft genome of Pantoea agglomerans Eh 335.</title>
        <authorList>
            <person name="Emsley S.A."/>
            <person name="Oline D.K."/>
            <person name="Saw J.H."/>
            <person name="Ushijima B."/>
            <person name="Videau P."/>
            <person name="Koyack M.J."/>
        </authorList>
    </citation>
    <scope>NUCLEOTIDE SEQUENCE</scope>
    <source>
        <strain evidence="1">Eh 335</strain>
    </source>
</reference>